<dbReference type="NCBIfam" id="TIGR01493">
    <property type="entry name" value="HAD-SF-IA-v2"/>
    <property type="match status" value="1"/>
</dbReference>
<dbReference type="PANTHER" id="PTHR43316:SF3">
    <property type="entry name" value="HALOACID DEHALOGENASE, TYPE II (AFU_ORTHOLOGUE AFUA_2G07750)-RELATED"/>
    <property type="match status" value="1"/>
</dbReference>
<dbReference type="PRINTS" id="PR00413">
    <property type="entry name" value="HADHALOGNASE"/>
</dbReference>
<keyword evidence="2" id="KW-0378">Hydrolase</keyword>
<dbReference type="SFLD" id="SFLDS00003">
    <property type="entry name" value="Haloacid_Dehalogenase"/>
    <property type="match status" value="1"/>
</dbReference>
<dbReference type="Pfam" id="PF00702">
    <property type="entry name" value="Hydrolase"/>
    <property type="match status" value="1"/>
</dbReference>
<dbReference type="InterPro" id="IPR006439">
    <property type="entry name" value="HAD-SF_hydro_IA"/>
</dbReference>
<dbReference type="AlphaFoldDB" id="A0A6A6HWV5"/>
<dbReference type="Proteomes" id="UP000800094">
    <property type="component" value="Unassembled WGS sequence"/>
</dbReference>
<dbReference type="OrthoDB" id="3256520at2759"/>
<reference evidence="3" key="1">
    <citation type="journal article" date="2020" name="Stud. Mycol.">
        <title>101 Dothideomycetes genomes: a test case for predicting lifestyles and emergence of pathogens.</title>
        <authorList>
            <person name="Haridas S."/>
            <person name="Albert R."/>
            <person name="Binder M."/>
            <person name="Bloem J."/>
            <person name="Labutti K."/>
            <person name="Salamov A."/>
            <person name="Andreopoulos B."/>
            <person name="Baker S."/>
            <person name="Barry K."/>
            <person name="Bills G."/>
            <person name="Bluhm B."/>
            <person name="Cannon C."/>
            <person name="Castanera R."/>
            <person name="Culley D."/>
            <person name="Daum C."/>
            <person name="Ezra D."/>
            <person name="Gonzalez J."/>
            <person name="Henrissat B."/>
            <person name="Kuo A."/>
            <person name="Liang C."/>
            <person name="Lipzen A."/>
            <person name="Lutzoni F."/>
            <person name="Magnuson J."/>
            <person name="Mondo S."/>
            <person name="Nolan M."/>
            <person name="Ohm R."/>
            <person name="Pangilinan J."/>
            <person name="Park H.-J."/>
            <person name="Ramirez L."/>
            <person name="Alfaro M."/>
            <person name="Sun H."/>
            <person name="Tritt A."/>
            <person name="Yoshinaga Y."/>
            <person name="Zwiers L.-H."/>
            <person name="Turgeon B."/>
            <person name="Goodwin S."/>
            <person name="Spatafora J."/>
            <person name="Crous P."/>
            <person name="Grigoriev I."/>
        </authorList>
    </citation>
    <scope>NUCLEOTIDE SEQUENCE</scope>
    <source>
        <strain evidence="3">CBS 122368</strain>
    </source>
</reference>
<name>A0A6A6HWV5_9PLEO</name>
<dbReference type="PANTHER" id="PTHR43316">
    <property type="entry name" value="HYDROLASE, HALOACID DELAHOGENASE-RELATED"/>
    <property type="match status" value="1"/>
</dbReference>
<accession>A0A6A6HWV5</accession>
<dbReference type="GeneID" id="54573518"/>
<dbReference type="InterPro" id="IPR051540">
    <property type="entry name" value="S-2-haloacid_dehalogenase"/>
</dbReference>
<dbReference type="InterPro" id="IPR023198">
    <property type="entry name" value="PGP-like_dom2"/>
</dbReference>
<dbReference type="Gene3D" id="1.10.150.240">
    <property type="entry name" value="Putative phosphatase, domain 2"/>
    <property type="match status" value="1"/>
</dbReference>
<dbReference type="EMBL" id="ML987209">
    <property type="protein sequence ID" value="KAF2242053.1"/>
    <property type="molecule type" value="Genomic_DNA"/>
</dbReference>
<evidence type="ECO:0000313" key="4">
    <source>
        <dbReference type="Proteomes" id="UP000800094"/>
    </source>
</evidence>
<protein>
    <submittedName>
        <fullName evidence="3">Haloacid dehalogenase</fullName>
    </submittedName>
</protein>
<dbReference type="NCBIfam" id="TIGR01428">
    <property type="entry name" value="HAD_type_II"/>
    <property type="match status" value="1"/>
</dbReference>
<evidence type="ECO:0000313" key="3">
    <source>
        <dbReference type="EMBL" id="KAF2242053.1"/>
    </source>
</evidence>
<dbReference type="InterPro" id="IPR006328">
    <property type="entry name" value="2-HAD"/>
</dbReference>
<dbReference type="GO" id="GO:0019120">
    <property type="term" value="F:hydrolase activity, acting on acid halide bonds, in C-halide compounds"/>
    <property type="evidence" value="ECO:0007669"/>
    <property type="project" value="InterPro"/>
</dbReference>
<dbReference type="SUPFAM" id="SSF56784">
    <property type="entry name" value="HAD-like"/>
    <property type="match status" value="1"/>
</dbReference>
<dbReference type="GO" id="GO:0016791">
    <property type="term" value="F:phosphatase activity"/>
    <property type="evidence" value="ECO:0007669"/>
    <property type="project" value="UniProtKB-ARBA"/>
</dbReference>
<keyword evidence="4" id="KW-1185">Reference proteome</keyword>
<dbReference type="RefSeq" id="XP_033677057.1">
    <property type="nucleotide sequence ID" value="XM_033820188.1"/>
</dbReference>
<evidence type="ECO:0000256" key="1">
    <source>
        <dbReference type="ARBA" id="ARBA00008106"/>
    </source>
</evidence>
<dbReference type="Gene3D" id="3.40.50.1000">
    <property type="entry name" value="HAD superfamily/HAD-like"/>
    <property type="match status" value="1"/>
</dbReference>
<comment type="similarity">
    <text evidence="1">Belongs to the HAD-like hydrolase superfamily. S-2-haloalkanoic acid dehalogenase family.</text>
</comment>
<sequence length="246" mass="27393">MASQKEIILAFDVYGTLLSTESIARQLAEHFGQEKAGSIAQEWRKYQLEYTWRLNSMQKYEPFSDVTRKSLKNALADAGVSLNDGDTENLMKAYNTLNLFPDVPPVFDHLKSNPHINAVIFSNGTSPMINASLSQSPDLSPHASLFRKVVLVEAVKRYKPDPEVYSHLRREVGKAEKGEEKDVWLISGNPFDVVGANSVGMRTCWVDRAGKGWADRLVEGEAGKPTVIVKGLHEVVSKIEEFVSKA</sequence>
<dbReference type="InterPro" id="IPR036412">
    <property type="entry name" value="HAD-like_sf"/>
</dbReference>
<dbReference type="SFLD" id="SFLDG01129">
    <property type="entry name" value="C1.5:_HAD__Beta-PGM__Phosphata"/>
    <property type="match status" value="1"/>
</dbReference>
<evidence type="ECO:0000256" key="2">
    <source>
        <dbReference type="ARBA" id="ARBA00022801"/>
    </source>
</evidence>
<organism evidence="3 4">
    <name type="scientific">Trematosphaeria pertusa</name>
    <dbReference type="NCBI Taxonomy" id="390896"/>
    <lineage>
        <taxon>Eukaryota</taxon>
        <taxon>Fungi</taxon>
        <taxon>Dikarya</taxon>
        <taxon>Ascomycota</taxon>
        <taxon>Pezizomycotina</taxon>
        <taxon>Dothideomycetes</taxon>
        <taxon>Pleosporomycetidae</taxon>
        <taxon>Pleosporales</taxon>
        <taxon>Massarineae</taxon>
        <taxon>Trematosphaeriaceae</taxon>
        <taxon>Trematosphaeria</taxon>
    </lineage>
</organism>
<proteinExistence type="inferred from homology"/>
<gene>
    <name evidence="3" type="ORF">BU26DRAFT_164343</name>
</gene>
<dbReference type="InterPro" id="IPR023214">
    <property type="entry name" value="HAD_sf"/>
</dbReference>